<feature type="compositionally biased region" description="Polar residues" evidence="1">
    <location>
        <begin position="94"/>
        <end position="109"/>
    </location>
</feature>
<feature type="region of interest" description="Disordered" evidence="1">
    <location>
        <begin position="185"/>
        <end position="233"/>
    </location>
</feature>
<evidence type="ECO:0000313" key="3">
    <source>
        <dbReference type="EMBL" id="OGD87983.1"/>
    </source>
</evidence>
<keyword evidence="2" id="KW-0472">Membrane</keyword>
<comment type="caution">
    <text evidence="3">The sequence shown here is derived from an EMBL/GenBank/DDBJ whole genome shotgun (WGS) entry which is preliminary data.</text>
</comment>
<feature type="compositionally biased region" description="Polar residues" evidence="1">
    <location>
        <begin position="49"/>
        <end position="70"/>
    </location>
</feature>
<feature type="compositionally biased region" description="Basic and acidic residues" evidence="1">
    <location>
        <begin position="8"/>
        <end position="17"/>
    </location>
</feature>
<dbReference type="AlphaFoldDB" id="A0A1F5G7X3"/>
<protein>
    <submittedName>
        <fullName evidence="3">Uncharacterized protein</fullName>
    </submittedName>
</protein>
<feature type="compositionally biased region" description="Low complexity" evidence="1">
    <location>
        <begin position="213"/>
        <end position="233"/>
    </location>
</feature>
<sequence length="233" mass="24387">MDPTALNDDPKIGDKTPDPSGDSHTSPIQPGQFVVAQEEPESAAANIGSPPQNQPDSNISGPVQTQTEPQNIPPSTPLPSSVAPTPPETADHSLASSLSTPLAESTKVQTPPPPENAPSQPDPTPFVSPQQSQDPAQMGGADQTSKIEKFKLVLLVGAALVLILIIAALVWFFILNKKEKEPAKTQLQEQVEEPQLPPKRTTGGFGELPPATPEATESASPSPESQPTASPTQ</sequence>
<dbReference type="Proteomes" id="UP000178577">
    <property type="component" value="Unassembled WGS sequence"/>
</dbReference>
<organism evidence="3 4">
    <name type="scientific">Candidatus Curtissbacteria bacterium RIFCSPHIGHO2_01_FULL_40_12</name>
    <dbReference type="NCBI Taxonomy" id="1797710"/>
    <lineage>
        <taxon>Bacteria</taxon>
        <taxon>Candidatus Curtissiibacteriota</taxon>
    </lineage>
</organism>
<keyword evidence="2" id="KW-1133">Transmembrane helix</keyword>
<evidence type="ECO:0000256" key="2">
    <source>
        <dbReference type="SAM" id="Phobius"/>
    </source>
</evidence>
<proteinExistence type="predicted"/>
<keyword evidence="2" id="KW-0812">Transmembrane</keyword>
<gene>
    <name evidence="3" type="ORF">A2693_00745</name>
</gene>
<feature type="region of interest" description="Disordered" evidence="1">
    <location>
        <begin position="1"/>
        <end position="143"/>
    </location>
</feature>
<reference evidence="3 4" key="1">
    <citation type="journal article" date="2016" name="Nat. Commun.">
        <title>Thousands of microbial genomes shed light on interconnected biogeochemical processes in an aquifer system.</title>
        <authorList>
            <person name="Anantharaman K."/>
            <person name="Brown C.T."/>
            <person name="Hug L.A."/>
            <person name="Sharon I."/>
            <person name="Castelle C.J."/>
            <person name="Probst A.J."/>
            <person name="Thomas B.C."/>
            <person name="Singh A."/>
            <person name="Wilkins M.J."/>
            <person name="Karaoz U."/>
            <person name="Brodie E.L."/>
            <person name="Williams K.H."/>
            <person name="Hubbard S.S."/>
            <person name="Banfield J.F."/>
        </authorList>
    </citation>
    <scope>NUCLEOTIDE SEQUENCE [LARGE SCALE GENOMIC DNA]</scope>
</reference>
<feature type="transmembrane region" description="Helical" evidence="2">
    <location>
        <begin position="152"/>
        <end position="174"/>
    </location>
</feature>
<accession>A0A1F5G7X3</accession>
<dbReference type="EMBL" id="MFAY01000051">
    <property type="protein sequence ID" value="OGD87983.1"/>
    <property type="molecule type" value="Genomic_DNA"/>
</dbReference>
<feature type="compositionally biased region" description="Pro residues" evidence="1">
    <location>
        <begin position="110"/>
        <end position="126"/>
    </location>
</feature>
<evidence type="ECO:0000256" key="1">
    <source>
        <dbReference type="SAM" id="MobiDB-lite"/>
    </source>
</evidence>
<evidence type="ECO:0000313" key="4">
    <source>
        <dbReference type="Proteomes" id="UP000178577"/>
    </source>
</evidence>
<name>A0A1F5G7X3_9BACT</name>